<sequence length="208" mass="21076">MTLMYATRTVRRGLAAAVAAVALAAGSASGAAAPAGPFDDTVGALPDTAGPWLRPAADPEPGASPGPADPEPGAPPEDAVAPEADIAHHGRITLDDGRLDLVVVSRNHGPSSLRGVTLRVELSAAPAGELRMPEQCLREAERVVLCAVGPLHADGTGRTTVLSATAPAASSEMTVRVSTAWSGGATDRNPGNDEHRVLVLATGDPYVF</sequence>
<feature type="compositionally biased region" description="Pro residues" evidence="1">
    <location>
        <begin position="62"/>
        <end position="75"/>
    </location>
</feature>
<dbReference type="Proteomes" id="UP001501147">
    <property type="component" value="Unassembled WGS sequence"/>
</dbReference>
<keyword evidence="2" id="KW-0732">Signal</keyword>
<evidence type="ECO:0008006" key="5">
    <source>
        <dbReference type="Google" id="ProtNLM"/>
    </source>
</evidence>
<gene>
    <name evidence="3" type="ORF">GCM10023329_53120</name>
</gene>
<dbReference type="EMBL" id="BAABJV010000023">
    <property type="protein sequence ID" value="GAA4793966.1"/>
    <property type="molecule type" value="Genomic_DNA"/>
</dbReference>
<feature type="signal peptide" evidence="2">
    <location>
        <begin position="1"/>
        <end position="24"/>
    </location>
</feature>
<comment type="caution">
    <text evidence="3">The sequence shown here is derived from an EMBL/GenBank/DDBJ whole genome shotgun (WGS) entry which is preliminary data.</text>
</comment>
<reference evidence="4" key="1">
    <citation type="journal article" date="2019" name="Int. J. Syst. Evol. Microbiol.">
        <title>The Global Catalogue of Microorganisms (GCM) 10K type strain sequencing project: providing services to taxonomists for standard genome sequencing and annotation.</title>
        <authorList>
            <consortium name="The Broad Institute Genomics Platform"/>
            <consortium name="The Broad Institute Genome Sequencing Center for Infectious Disease"/>
            <person name="Wu L."/>
            <person name="Ma J."/>
        </authorList>
    </citation>
    <scope>NUCLEOTIDE SEQUENCE [LARGE SCALE GENOMIC DNA]</scope>
    <source>
        <strain evidence="4">JCM 18324</strain>
    </source>
</reference>
<proteinExistence type="predicted"/>
<evidence type="ECO:0000256" key="2">
    <source>
        <dbReference type="SAM" id="SignalP"/>
    </source>
</evidence>
<feature type="chain" id="PRO_5046061155" description="Secreted protein" evidence="2">
    <location>
        <begin position="25"/>
        <end position="208"/>
    </location>
</feature>
<keyword evidence="4" id="KW-1185">Reference proteome</keyword>
<evidence type="ECO:0000313" key="4">
    <source>
        <dbReference type="Proteomes" id="UP001501147"/>
    </source>
</evidence>
<evidence type="ECO:0000256" key="1">
    <source>
        <dbReference type="SAM" id="MobiDB-lite"/>
    </source>
</evidence>
<organism evidence="3 4">
    <name type="scientific">Streptomyces sanyensis</name>
    <dbReference type="NCBI Taxonomy" id="568869"/>
    <lineage>
        <taxon>Bacteria</taxon>
        <taxon>Bacillati</taxon>
        <taxon>Actinomycetota</taxon>
        <taxon>Actinomycetes</taxon>
        <taxon>Kitasatosporales</taxon>
        <taxon>Streptomycetaceae</taxon>
        <taxon>Streptomyces</taxon>
    </lineage>
</organism>
<protein>
    <recommendedName>
        <fullName evidence="5">Secreted protein</fullName>
    </recommendedName>
</protein>
<feature type="region of interest" description="Disordered" evidence="1">
    <location>
        <begin position="39"/>
        <end position="80"/>
    </location>
</feature>
<name>A0ABP9BDS0_9ACTN</name>
<accession>A0ABP9BDS0</accession>
<evidence type="ECO:0000313" key="3">
    <source>
        <dbReference type="EMBL" id="GAA4793966.1"/>
    </source>
</evidence>
<dbReference type="RefSeq" id="WP_345616018.1">
    <property type="nucleotide sequence ID" value="NZ_BAABJV010000023.1"/>
</dbReference>